<dbReference type="AlphaFoldDB" id="A0A0E9SYT6"/>
<sequence>MIHRLLRLGKTAHVTHLVQSHISACFFFPKEKLTHPVSDK</sequence>
<accession>A0A0E9SYT6</accession>
<name>A0A0E9SYT6_ANGAN</name>
<evidence type="ECO:0000313" key="1">
    <source>
        <dbReference type="EMBL" id="JAH45698.1"/>
    </source>
</evidence>
<proteinExistence type="predicted"/>
<reference evidence="1" key="2">
    <citation type="journal article" date="2015" name="Fish Shellfish Immunol.">
        <title>Early steps in the European eel (Anguilla anguilla)-Vibrio vulnificus interaction in the gills: Role of the RtxA13 toxin.</title>
        <authorList>
            <person name="Callol A."/>
            <person name="Pajuelo D."/>
            <person name="Ebbesson L."/>
            <person name="Teles M."/>
            <person name="MacKenzie S."/>
            <person name="Amaro C."/>
        </authorList>
    </citation>
    <scope>NUCLEOTIDE SEQUENCE</scope>
</reference>
<reference evidence="1" key="1">
    <citation type="submission" date="2014-11" db="EMBL/GenBank/DDBJ databases">
        <authorList>
            <person name="Amaro Gonzalez C."/>
        </authorList>
    </citation>
    <scope>NUCLEOTIDE SEQUENCE</scope>
</reference>
<organism evidence="1">
    <name type="scientific">Anguilla anguilla</name>
    <name type="common">European freshwater eel</name>
    <name type="synonym">Muraena anguilla</name>
    <dbReference type="NCBI Taxonomy" id="7936"/>
    <lineage>
        <taxon>Eukaryota</taxon>
        <taxon>Metazoa</taxon>
        <taxon>Chordata</taxon>
        <taxon>Craniata</taxon>
        <taxon>Vertebrata</taxon>
        <taxon>Euteleostomi</taxon>
        <taxon>Actinopterygii</taxon>
        <taxon>Neopterygii</taxon>
        <taxon>Teleostei</taxon>
        <taxon>Anguilliformes</taxon>
        <taxon>Anguillidae</taxon>
        <taxon>Anguilla</taxon>
    </lineage>
</organism>
<protein>
    <submittedName>
        <fullName evidence="1">Uncharacterized protein</fullName>
    </submittedName>
</protein>
<dbReference type="EMBL" id="GBXM01062879">
    <property type="protein sequence ID" value="JAH45698.1"/>
    <property type="molecule type" value="Transcribed_RNA"/>
</dbReference>